<name>A0ACB8QXD9_9AGAM</name>
<reference evidence="1" key="2">
    <citation type="journal article" date="2022" name="New Phytol.">
        <title>Evolutionary transition to the ectomycorrhizal habit in the genomes of a hyperdiverse lineage of mushroom-forming fungi.</title>
        <authorList>
            <person name="Looney B."/>
            <person name="Miyauchi S."/>
            <person name="Morin E."/>
            <person name="Drula E."/>
            <person name="Courty P.E."/>
            <person name="Kohler A."/>
            <person name="Kuo A."/>
            <person name="LaButti K."/>
            <person name="Pangilinan J."/>
            <person name="Lipzen A."/>
            <person name="Riley R."/>
            <person name="Andreopoulos W."/>
            <person name="He G."/>
            <person name="Johnson J."/>
            <person name="Nolan M."/>
            <person name="Tritt A."/>
            <person name="Barry K.W."/>
            <person name="Grigoriev I.V."/>
            <person name="Nagy L.G."/>
            <person name="Hibbett D."/>
            <person name="Henrissat B."/>
            <person name="Matheny P.B."/>
            <person name="Labbe J."/>
            <person name="Martin F.M."/>
        </authorList>
    </citation>
    <scope>NUCLEOTIDE SEQUENCE</scope>
    <source>
        <strain evidence="1">EC-137</strain>
    </source>
</reference>
<dbReference type="Proteomes" id="UP000814128">
    <property type="component" value="Unassembled WGS sequence"/>
</dbReference>
<reference evidence="1" key="1">
    <citation type="submission" date="2021-02" db="EMBL/GenBank/DDBJ databases">
        <authorList>
            <consortium name="DOE Joint Genome Institute"/>
            <person name="Ahrendt S."/>
            <person name="Looney B.P."/>
            <person name="Miyauchi S."/>
            <person name="Morin E."/>
            <person name="Drula E."/>
            <person name="Courty P.E."/>
            <person name="Chicoki N."/>
            <person name="Fauchery L."/>
            <person name="Kohler A."/>
            <person name="Kuo A."/>
            <person name="Labutti K."/>
            <person name="Pangilinan J."/>
            <person name="Lipzen A."/>
            <person name="Riley R."/>
            <person name="Andreopoulos W."/>
            <person name="He G."/>
            <person name="Johnson J."/>
            <person name="Barry K.W."/>
            <person name="Grigoriev I.V."/>
            <person name="Nagy L."/>
            <person name="Hibbett D."/>
            <person name="Henrissat B."/>
            <person name="Matheny P.B."/>
            <person name="Labbe J."/>
            <person name="Martin F."/>
        </authorList>
    </citation>
    <scope>NUCLEOTIDE SEQUENCE</scope>
    <source>
        <strain evidence="1">EC-137</strain>
    </source>
</reference>
<comment type="caution">
    <text evidence="1">The sequence shown here is derived from an EMBL/GenBank/DDBJ whole genome shotgun (WGS) entry which is preliminary data.</text>
</comment>
<organism evidence="1 2">
    <name type="scientific">Vararia minispora EC-137</name>
    <dbReference type="NCBI Taxonomy" id="1314806"/>
    <lineage>
        <taxon>Eukaryota</taxon>
        <taxon>Fungi</taxon>
        <taxon>Dikarya</taxon>
        <taxon>Basidiomycota</taxon>
        <taxon>Agaricomycotina</taxon>
        <taxon>Agaricomycetes</taxon>
        <taxon>Russulales</taxon>
        <taxon>Lachnocladiaceae</taxon>
        <taxon>Vararia</taxon>
    </lineage>
</organism>
<protein>
    <submittedName>
        <fullName evidence="1">Uncharacterized protein</fullName>
    </submittedName>
</protein>
<proteinExistence type="predicted"/>
<accession>A0ACB8QXD9</accession>
<evidence type="ECO:0000313" key="2">
    <source>
        <dbReference type="Proteomes" id="UP000814128"/>
    </source>
</evidence>
<keyword evidence="2" id="KW-1185">Reference proteome</keyword>
<dbReference type="EMBL" id="MU273470">
    <property type="protein sequence ID" value="KAI0036509.1"/>
    <property type="molecule type" value="Genomic_DNA"/>
</dbReference>
<gene>
    <name evidence="1" type="ORF">K488DRAFT_81953</name>
</gene>
<evidence type="ECO:0000313" key="1">
    <source>
        <dbReference type="EMBL" id="KAI0036509.1"/>
    </source>
</evidence>
<sequence>MSGVSAPSPVNGMDSAAPSDRPSSPSALREAALMSMRSAKRRRPALETMLAPTPMVTSRSVASRQHTIQLDYGQDDSVEPAQPANTASSSSSVVNVGSIPLSASQPPHMASAPIIKTEDKDVDMREEGEISDEEESPAPPAPPPVPASDKPIRQSSLALPLRPTPAVTIPAPASALPVQSRTPPTSNGTPTSTLPPRSLAARIDMDEDVSVTAPPTPSSSSSTASENTRFPFPLDANHVRPGLALTQEQYDTAKDIVLDLLGWGVPPEYLVDCGLSREIVYYIFSELNLRLPNNLDKDGIIPYPPSSELLQHSPNEPIVESPAESEQHRVELPSLFSRISDSGKANLADMEQQRRQELLARKAVLASRKRKVTSVGDGPVNKKAAMAVVAQDSVDDFLSSIGTPVPAPTSAPSSRKGKEVTRDVSLTEEPRSASPEQMEVDDIPGLGDSTHATGPTPLSATSSLSSATGHVSSSSSDSTPVPPVAPATRRKRPVASDFVDEDASASAPATPGLGRSPSMANAQPHPNPHVRRWMASEHRPAPRTVFSTLTAPQCVIDWNSDSDDDVEDVEDDFTGGDGMAGMSLMPSSAGVGGMTPPVTTPSSASELEKRIAEMREEIRAKEELRLRKLAATFTGVFWLGTVHAGWSTGLELGLDSGQVRIGDNSAGTNTVSLDGGSRAYGYSSRRRRHGVGPGSGRGPSRVFEHADRRRSFAYAAVASFLQDPVEQPSPLPSAGTEIADFRPYSSVLAPYPFLGGLRSLAGAPPDLLPLKVYATVKHKRQEASLEDEDDVDRVCMYEVGGGECRDPTCSSFHLSRLAPEASGAPFSSPALRGPSVVVLSRAHNASIPCSALSPVPPHCLADEDTAQFLGDARALGLLRAARKAGPNLTLEERVGAAWASLGANRT</sequence>